<keyword evidence="1" id="KW-0472">Membrane</keyword>
<proteinExistence type="predicted"/>
<feature type="transmembrane region" description="Helical" evidence="1">
    <location>
        <begin position="187"/>
        <end position="205"/>
    </location>
</feature>
<reference evidence="2" key="1">
    <citation type="submission" date="2014-09" db="EMBL/GenBank/DDBJ databases">
        <authorList>
            <person name="Magalhaes I.L.F."/>
            <person name="Oliveira U."/>
            <person name="Santos F.R."/>
            <person name="Vidigal T.H.D.A."/>
            <person name="Brescovit A.D."/>
            <person name="Santos A.J."/>
        </authorList>
    </citation>
    <scope>NUCLEOTIDE SEQUENCE</scope>
    <source>
        <tissue evidence="2">Shoot tissue taken approximately 20 cm above the soil surface</tissue>
    </source>
</reference>
<protein>
    <submittedName>
        <fullName evidence="2">Uncharacterized protein</fullName>
    </submittedName>
</protein>
<organism evidence="2">
    <name type="scientific">Arundo donax</name>
    <name type="common">Giant reed</name>
    <name type="synonym">Donax arundinaceus</name>
    <dbReference type="NCBI Taxonomy" id="35708"/>
    <lineage>
        <taxon>Eukaryota</taxon>
        <taxon>Viridiplantae</taxon>
        <taxon>Streptophyta</taxon>
        <taxon>Embryophyta</taxon>
        <taxon>Tracheophyta</taxon>
        <taxon>Spermatophyta</taxon>
        <taxon>Magnoliopsida</taxon>
        <taxon>Liliopsida</taxon>
        <taxon>Poales</taxon>
        <taxon>Poaceae</taxon>
        <taxon>PACMAD clade</taxon>
        <taxon>Arundinoideae</taxon>
        <taxon>Arundineae</taxon>
        <taxon>Arundo</taxon>
    </lineage>
</organism>
<feature type="transmembrane region" description="Helical" evidence="1">
    <location>
        <begin position="33"/>
        <end position="50"/>
    </location>
</feature>
<keyword evidence="1" id="KW-1133">Transmembrane helix</keyword>
<feature type="transmembrane region" description="Helical" evidence="1">
    <location>
        <begin position="156"/>
        <end position="181"/>
    </location>
</feature>
<dbReference type="AlphaFoldDB" id="A0A0A9B1L5"/>
<accession>A0A0A9B1L5</accession>
<sequence>MNTLSYVDLELPLPRFKLFGVSPGFTCPDNMRIHIHIEMTVVVMISYVSLLIVNWSYIWLAAFPVIAIGFIVALFNKLNRQSGSQKDDGGEAGGDIQKAEGQVAAALVPYWELCVMGQFHIADNFAVSQFLLFFSFMLGALTLTMTRLALEGASPWVVLAAVLLRKATLVVLLVAVHAVAAELLGDSVVLFVLPELASVILCFSIH</sequence>
<reference evidence="2" key="2">
    <citation type="journal article" date="2015" name="Data Brief">
        <title>Shoot transcriptome of the giant reed, Arundo donax.</title>
        <authorList>
            <person name="Barrero R.A."/>
            <person name="Guerrero F.D."/>
            <person name="Moolhuijzen P."/>
            <person name="Goolsby J.A."/>
            <person name="Tidwell J."/>
            <person name="Bellgard S.E."/>
            <person name="Bellgard M.I."/>
        </authorList>
    </citation>
    <scope>NUCLEOTIDE SEQUENCE</scope>
    <source>
        <tissue evidence="2">Shoot tissue taken approximately 20 cm above the soil surface</tissue>
    </source>
</reference>
<evidence type="ECO:0000313" key="2">
    <source>
        <dbReference type="EMBL" id="JAD57889.1"/>
    </source>
</evidence>
<feature type="transmembrane region" description="Helical" evidence="1">
    <location>
        <begin position="125"/>
        <end position="144"/>
    </location>
</feature>
<keyword evidence="1" id="KW-0812">Transmembrane</keyword>
<evidence type="ECO:0000256" key="1">
    <source>
        <dbReference type="SAM" id="Phobius"/>
    </source>
</evidence>
<name>A0A0A9B1L5_ARUDO</name>
<feature type="transmembrane region" description="Helical" evidence="1">
    <location>
        <begin position="57"/>
        <end position="75"/>
    </location>
</feature>
<dbReference type="EMBL" id="GBRH01240006">
    <property type="protein sequence ID" value="JAD57889.1"/>
    <property type="molecule type" value="Transcribed_RNA"/>
</dbReference>